<dbReference type="EMBL" id="BGPR01000105">
    <property type="protein sequence ID" value="GBL94798.1"/>
    <property type="molecule type" value="Genomic_DNA"/>
</dbReference>
<accession>A0A4Y2BRW8</accession>
<evidence type="ECO:0000313" key="2">
    <source>
        <dbReference type="EMBL" id="GBL94798.1"/>
    </source>
</evidence>
<feature type="region of interest" description="Disordered" evidence="1">
    <location>
        <begin position="1"/>
        <end position="48"/>
    </location>
</feature>
<dbReference type="Proteomes" id="UP000499080">
    <property type="component" value="Unassembled WGS sequence"/>
</dbReference>
<protein>
    <submittedName>
        <fullName evidence="2">Uncharacterized protein</fullName>
    </submittedName>
</protein>
<reference evidence="2 3" key="1">
    <citation type="journal article" date="2019" name="Sci. Rep.">
        <title>Orb-weaving spider Araneus ventricosus genome elucidates the spidroin gene catalogue.</title>
        <authorList>
            <person name="Kono N."/>
            <person name="Nakamura H."/>
            <person name="Ohtoshi R."/>
            <person name="Moran D.A.P."/>
            <person name="Shinohara A."/>
            <person name="Yoshida Y."/>
            <person name="Fujiwara M."/>
            <person name="Mori M."/>
            <person name="Tomita M."/>
            <person name="Arakawa K."/>
        </authorList>
    </citation>
    <scope>NUCLEOTIDE SEQUENCE [LARGE SCALE GENOMIC DNA]</scope>
</reference>
<proteinExistence type="predicted"/>
<name>A0A4Y2BRW8_ARAVE</name>
<sequence>MNFSSIPINKTSSGEDDLHTENKRRGSRTECQQTVGNDKGKSDFKSPPFARGVDVRSTILCPFHLINCLQSPSSSEYLSVFLPTLLGEPVIMVGRITRLEA</sequence>
<comment type="caution">
    <text evidence="2">The sequence shown here is derived from an EMBL/GenBank/DDBJ whole genome shotgun (WGS) entry which is preliminary data.</text>
</comment>
<feature type="compositionally biased region" description="Basic and acidic residues" evidence="1">
    <location>
        <begin position="16"/>
        <end position="28"/>
    </location>
</feature>
<evidence type="ECO:0000256" key="1">
    <source>
        <dbReference type="SAM" id="MobiDB-lite"/>
    </source>
</evidence>
<keyword evidence="3" id="KW-1185">Reference proteome</keyword>
<gene>
    <name evidence="2" type="ORF">AVEN_244774_1</name>
</gene>
<feature type="compositionally biased region" description="Polar residues" evidence="1">
    <location>
        <begin position="1"/>
        <end position="12"/>
    </location>
</feature>
<dbReference type="AlphaFoldDB" id="A0A4Y2BRW8"/>
<evidence type="ECO:0000313" key="3">
    <source>
        <dbReference type="Proteomes" id="UP000499080"/>
    </source>
</evidence>
<organism evidence="2 3">
    <name type="scientific">Araneus ventricosus</name>
    <name type="common">Orbweaver spider</name>
    <name type="synonym">Epeira ventricosa</name>
    <dbReference type="NCBI Taxonomy" id="182803"/>
    <lineage>
        <taxon>Eukaryota</taxon>
        <taxon>Metazoa</taxon>
        <taxon>Ecdysozoa</taxon>
        <taxon>Arthropoda</taxon>
        <taxon>Chelicerata</taxon>
        <taxon>Arachnida</taxon>
        <taxon>Araneae</taxon>
        <taxon>Araneomorphae</taxon>
        <taxon>Entelegynae</taxon>
        <taxon>Araneoidea</taxon>
        <taxon>Araneidae</taxon>
        <taxon>Araneus</taxon>
    </lineage>
</organism>